<gene>
    <name evidence="1" type="ORF">BDN72DRAFT_860317</name>
</gene>
<accession>A0ACD3ALT6</accession>
<protein>
    <submittedName>
        <fullName evidence="1">Uncharacterized protein</fullName>
    </submittedName>
</protein>
<dbReference type="EMBL" id="ML208423">
    <property type="protein sequence ID" value="TFK65872.1"/>
    <property type="molecule type" value="Genomic_DNA"/>
</dbReference>
<evidence type="ECO:0000313" key="1">
    <source>
        <dbReference type="EMBL" id="TFK65872.1"/>
    </source>
</evidence>
<reference evidence="1 2" key="1">
    <citation type="journal article" date="2019" name="Nat. Ecol. Evol.">
        <title>Megaphylogeny resolves global patterns of mushroom evolution.</title>
        <authorList>
            <person name="Varga T."/>
            <person name="Krizsan K."/>
            <person name="Foldi C."/>
            <person name="Dima B."/>
            <person name="Sanchez-Garcia M."/>
            <person name="Sanchez-Ramirez S."/>
            <person name="Szollosi G.J."/>
            <person name="Szarkandi J.G."/>
            <person name="Papp V."/>
            <person name="Albert L."/>
            <person name="Andreopoulos W."/>
            <person name="Angelini C."/>
            <person name="Antonin V."/>
            <person name="Barry K.W."/>
            <person name="Bougher N.L."/>
            <person name="Buchanan P."/>
            <person name="Buyck B."/>
            <person name="Bense V."/>
            <person name="Catcheside P."/>
            <person name="Chovatia M."/>
            <person name="Cooper J."/>
            <person name="Damon W."/>
            <person name="Desjardin D."/>
            <person name="Finy P."/>
            <person name="Geml J."/>
            <person name="Haridas S."/>
            <person name="Hughes K."/>
            <person name="Justo A."/>
            <person name="Karasinski D."/>
            <person name="Kautmanova I."/>
            <person name="Kiss B."/>
            <person name="Kocsube S."/>
            <person name="Kotiranta H."/>
            <person name="LaButti K.M."/>
            <person name="Lechner B.E."/>
            <person name="Liimatainen K."/>
            <person name="Lipzen A."/>
            <person name="Lukacs Z."/>
            <person name="Mihaltcheva S."/>
            <person name="Morgado L.N."/>
            <person name="Niskanen T."/>
            <person name="Noordeloos M.E."/>
            <person name="Ohm R.A."/>
            <person name="Ortiz-Santana B."/>
            <person name="Ovrebo C."/>
            <person name="Racz N."/>
            <person name="Riley R."/>
            <person name="Savchenko A."/>
            <person name="Shiryaev A."/>
            <person name="Soop K."/>
            <person name="Spirin V."/>
            <person name="Szebenyi C."/>
            <person name="Tomsovsky M."/>
            <person name="Tulloss R.E."/>
            <person name="Uehling J."/>
            <person name="Grigoriev I.V."/>
            <person name="Vagvolgyi C."/>
            <person name="Papp T."/>
            <person name="Martin F.M."/>
            <person name="Miettinen O."/>
            <person name="Hibbett D.S."/>
            <person name="Nagy L.G."/>
        </authorList>
    </citation>
    <scope>NUCLEOTIDE SEQUENCE [LARGE SCALE GENOMIC DNA]</scope>
    <source>
        <strain evidence="1 2">NL-1719</strain>
    </source>
</reference>
<evidence type="ECO:0000313" key="2">
    <source>
        <dbReference type="Proteomes" id="UP000308600"/>
    </source>
</evidence>
<organism evidence="1 2">
    <name type="scientific">Pluteus cervinus</name>
    <dbReference type="NCBI Taxonomy" id="181527"/>
    <lineage>
        <taxon>Eukaryota</taxon>
        <taxon>Fungi</taxon>
        <taxon>Dikarya</taxon>
        <taxon>Basidiomycota</taxon>
        <taxon>Agaricomycotina</taxon>
        <taxon>Agaricomycetes</taxon>
        <taxon>Agaricomycetidae</taxon>
        <taxon>Agaricales</taxon>
        <taxon>Pluteineae</taxon>
        <taxon>Pluteaceae</taxon>
        <taxon>Pluteus</taxon>
    </lineage>
</organism>
<sequence>MPVFASPPPEGNIRDSSTFKKFPWAVRDLSDWLPAKPEAYYGAIDSFERPPDGRDGIWITLQSGALFRHHVGLPNGGTAESKLSWCIVVAWLAAYRLLDVITLRESPNACPTREAYPTCAYQTGIPKWEREFADLDDFLDLACDSITSKDFEEQAEASSDSTMTIPVRLLSYIAGKAVDGRAVAIRENFATAAFHLHYLLLGHMDLKSDEISRLIESLKSNEAKHVKQRFQNPNAWRNALTVSLLFTPLLLLYPFALANNLGYRGRMFESWKSSDALKPGEITEIESLIWGTLFSVARGKETVDDGLVKLAHRISSLPRLTRWKDYFVHNPEIVTPAPVPSSHNGSASVPVAAIRAATLSGSSIQSNFTMPPLKNQPTSKRTRSRLQEDDRDAGENGQPSRKKNRSDEQSEEEEIRRQLHQDDHEDGSCPEHQSVPVEPEEDQDGSSDDNKRETERQAAAEEDSKEEDDDNAGAERRIHRPTCIALHRQFLSSRKPDLMSMRRWIVHQTQSMVLQLKLAGRDVDDEEKILAVTMGLPPSYDALVRDLDNTPELSLNHVITCLIDEERQQAENFQ</sequence>
<keyword evidence="2" id="KW-1185">Reference proteome</keyword>
<dbReference type="Proteomes" id="UP000308600">
    <property type="component" value="Unassembled WGS sequence"/>
</dbReference>
<name>A0ACD3ALT6_9AGAR</name>
<proteinExistence type="predicted"/>